<comment type="caution">
    <text evidence="1">The sequence shown here is derived from an EMBL/GenBank/DDBJ whole genome shotgun (WGS) entry which is preliminary data.</text>
</comment>
<name>A0AAE1DMH2_9GAST</name>
<dbReference type="EMBL" id="JAWDGP010003248">
    <property type="protein sequence ID" value="KAK3776054.1"/>
    <property type="molecule type" value="Genomic_DNA"/>
</dbReference>
<organism evidence="1 2">
    <name type="scientific">Elysia crispata</name>
    <name type="common">lettuce slug</name>
    <dbReference type="NCBI Taxonomy" id="231223"/>
    <lineage>
        <taxon>Eukaryota</taxon>
        <taxon>Metazoa</taxon>
        <taxon>Spiralia</taxon>
        <taxon>Lophotrochozoa</taxon>
        <taxon>Mollusca</taxon>
        <taxon>Gastropoda</taxon>
        <taxon>Heterobranchia</taxon>
        <taxon>Euthyneura</taxon>
        <taxon>Panpulmonata</taxon>
        <taxon>Sacoglossa</taxon>
        <taxon>Placobranchoidea</taxon>
        <taxon>Plakobranchidae</taxon>
        <taxon>Elysia</taxon>
    </lineage>
</organism>
<gene>
    <name evidence="1" type="ORF">RRG08_046721</name>
</gene>
<sequence length="75" mass="8395">MATAPRKGTSIDEALASDRLQREGKKRLVFMRFTRKKQLLAEFKGDFGALRVEGQSSARPIGIIALKKSALKQNY</sequence>
<accession>A0AAE1DMH2</accession>
<keyword evidence="2" id="KW-1185">Reference proteome</keyword>
<protein>
    <submittedName>
        <fullName evidence="1">Uncharacterized protein</fullName>
    </submittedName>
</protein>
<dbReference type="AlphaFoldDB" id="A0AAE1DMH2"/>
<dbReference type="Proteomes" id="UP001283361">
    <property type="component" value="Unassembled WGS sequence"/>
</dbReference>
<proteinExistence type="predicted"/>
<reference evidence="1" key="1">
    <citation type="journal article" date="2023" name="G3 (Bethesda)">
        <title>A reference genome for the long-term kleptoplast-retaining sea slug Elysia crispata morphotype clarki.</title>
        <authorList>
            <person name="Eastman K.E."/>
            <person name="Pendleton A.L."/>
            <person name="Shaikh M.A."/>
            <person name="Suttiyut T."/>
            <person name="Ogas R."/>
            <person name="Tomko P."/>
            <person name="Gavelis G."/>
            <person name="Widhalm J.R."/>
            <person name="Wisecaver J.H."/>
        </authorList>
    </citation>
    <scope>NUCLEOTIDE SEQUENCE</scope>
    <source>
        <strain evidence="1">ECLA1</strain>
    </source>
</reference>
<evidence type="ECO:0000313" key="2">
    <source>
        <dbReference type="Proteomes" id="UP001283361"/>
    </source>
</evidence>
<evidence type="ECO:0000313" key="1">
    <source>
        <dbReference type="EMBL" id="KAK3776054.1"/>
    </source>
</evidence>